<keyword evidence="2" id="KW-1185">Reference proteome</keyword>
<proteinExistence type="predicted"/>
<accession>A0AAV4NLL1</accession>
<protein>
    <submittedName>
        <fullName evidence="1">Uncharacterized protein</fullName>
    </submittedName>
</protein>
<evidence type="ECO:0000313" key="2">
    <source>
        <dbReference type="Proteomes" id="UP001054837"/>
    </source>
</evidence>
<gene>
    <name evidence="1" type="ORF">CDAR_552161</name>
</gene>
<reference evidence="1 2" key="1">
    <citation type="submission" date="2021-06" db="EMBL/GenBank/DDBJ databases">
        <title>Caerostris darwini draft genome.</title>
        <authorList>
            <person name="Kono N."/>
            <person name="Arakawa K."/>
        </authorList>
    </citation>
    <scope>NUCLEOTIDE SEQUENCE [LARGE SCALE GENOMIC DNA]</scope>
</reference>
<dbReference type="EMBL" id="BPLQ01001732">
    <property type="protein sequence ID" value="GIX84635.1"/>
    <property type="molecule type" value="Genomic_DNA"/>
</dbReference>
<name>A0AAV4NLL1_9ARAC</name>
<dbReference type="Proteomes" id="UP001054837">
    <property type="component" value="Unassembled WGS sequence"/>
</dbReference>
<comment type="caution">
    <text evidence="1">The sequence shown here is derived from an EMBL/GenBank/DDBJ whole genome shotgun (WGS) entry which is preliminary data.</text>
</comment>
<evidence type="ECO:0000313" key="1">
    <source>
        <dbReference type="EMBL" id="GIX84635.1"/>
    </source>
</evidence>
<sequence>MACKAVFTTNISPPQPNVNPSLNPNLIQQSPFATHDELAKTLFILKEIINLFTSATSVDNVFAKLAEAKAPDDKFFILLNGLAKSKTNQTNHE</sequence>
<dbReference type="AlphaFoldDB" id="A0AAV4NLL1"/>
<organism evidence="1 2">
    <name type="scientific">Caerostris darwini</name>
    <dbReference type="NCBI Taxonomy" id="1538125"/>
    <lineage>
        <taxon>Eukaryota</taxon>
        <taxon>Metazoa</taxon>
        <taxon>Ecdysozoa</taxon>
        <taxon>Arthropoda</taxon>
        <taxon>Chelicerata</taxon>
        <taxon>Arachnida</taxon>
        <taxon>Araneae</taxon>
        <taxon>Araneomorphae</taxon>
        <taxon>Entelegynae</taxon>
        <taxon>Araneoidea</taxon>
        <taxon>Araneidae</taxon>
        <taxon>Caerostris</taxon>
    </lineage>
</organism>